<dbReference type="PROSITE" id="PS50887">
    <property type="entry name" value="GGDEF"/>
    <property type="match status" value="1"/>
</dbReference>
<dbReference type="RefSeq" id="WP_367991808.1">
    <property type="nucleotide sequence ID" value="NZ_JBFPJR010000006.1"/>
</dbReference>
<dbReference type="InterPro" id="IPR000160">
    <property type="entry name" value="GGDEF_dom"/>
</dbReference>
<feature type="transmembrane region" description="Helical" evidence="1">
    <location>
        <begin position="37"/>
        <end position="59"/>
    </location>
</feature>
<organism evidence="3 4">
    <name type="scientific">Nocardioides eburneus</name>
    <dbReference type="NCBI Taxonomy" id="3231482"/>
    <lineage>
        <taxon>Bacteria</taxon>
        <taxon>Bacillati</taxon>
        <taxon>Actinomycetota</taxon>
        <taxon>Actinomycetes</taxon>
        <taxon>Propionibacteriales</taxon>
        <taxon>Nocardioidaceae</taxon>
        <taxon>Nocardioides</taxon>
    </lineage>
</organism>
<dbReference type="EMBL" id="JBFPJR010000006">
    <property type="protein sequence ID" value="MEX0426921.1"/>
    <property type="molecule type" value="Genomic_DNA"/>
</dbReference>
<comment type="caution">
    <text evidence="3">The sequence shown here is derived from an EMBL/GenBank/DDBJ whole genome shotgun (WGS) entry which is preliminary data.</text>
</comment>
<reference evidence="3 4" key="1">
    <citation type="submission" date="2024-07" db="EMBL/GenBank/DDBJ databases">
        <authorList>
            <person name="Lee S."/>
            <person name="Kang M."/>
        </authorList>
    </citation>
    <scope>NUCLEOTIDE SEQUENCE [LARGE SCALE GENOMIC DNA]</scope>
    <source>
        <strain evidence="3 4">DS6</strain>
    </source>
</reference>
<proteinExistence type="predicted"/>
<dbReference type="NCBIfam" id="TIGR00254">
    <property type="entry name" value="GGDEF"/>
    <property type="match status" value="1"/>
</dbReference>
<keyword evidence="1" id="KW-0472">Membrane</keyword>
<dbReference type="PANTHER" id="PTHR45138:SF24">
    <property type="entry name" value="DIGUANYLATE CYCLASE DGCC-RELATED"/>
    <property type="match status" value="1"/>
</dbReference>
<dbReference type="SUPFAM" id="SSF55073">
    <property type="entry name" value="Nucleotide cyclase"/>
    <property type="match status" value="1"/>
</dbReference>
<dbReference type="Pfam" id="PF00990">
    <property type="entry name" value="GGDEF"/>
    <property type="match status" value="1"/>
</dbReference>
<evidence type="ECO:0000259" key="2">
    <source>
        <dbReference type="PROSITE" id="PS50887"/>
    </source>
</evidence>
<feature type="transmembrane region" description="Helical" evidence="1">
    <location>
        <begin position="198"/>
        <end position="223"/>
    </location>
</feature>
<dbReference type="Gene3D" id="3.30.70.270">
    <property type="match status" value="1"/>
</dbReference>
<name>A0ABV3SVF8_9ACTN</name>
<evidence type="ECO:0000313" key="3">
    <source>
        <dbReference type="EMBL" id="MEX0426921.1"/>
    </source>
</evidence>
<accession>A0ABV3SVF8</accession>
<feature type="domain" description="GGDEF" evidence="2">
    <location>
        <begin position="258"/>
        <end position="384"/>
    </location>
</feature>
<keyword evidence="1" id="KW-0812">Transmembrane</keyword>
<feature type="transmembrane region" description="Helical" evidence="1">
    <location>
        <begin position="120"/>
        <end position="139"/>
    </location>
</feature>
<dbReference type="SMART" id="SM00267">
    <property type="entry name" value="GGDEF"/>
    <property type="match status" value="1"/>
</dbReference>
<dbReference type="CDD" id="cd01949">
    <property type="entry name" value="GGDEF"/>
    <property type="match status" value="1"/>
</dbReference>
<gene>
    <name evidence="3" type="ORF">AB3X52_04745</name>
</gene>
<feature type="transmembrane region" description="Helical" evidence="1">
    <location>
        <begin position="160"/>
        <end position="178"/>
    </location>
</feature>
<feature type="transmembrane region" description="Helical" evidence="1">
    <location>
        <begin position="6"/>
        <end position="25"/>
    </location>
</feature>
<sequence length="386" mass="41550">MLDVITLRVAFGLVALTVLVLFYVGPSRSTRSSYARWWSSALGLYVASALLFLCNGTPVQVVANPSGNAVAVLGSACVWAGARTLRHKVTRRWLLGVGPGVVLLVSLLDDPVHDTWTGGSAFLIGMTLMLALSCGELWAHRRSLVGSRHGEPRHDEHPHDVALLSMATISTVVAVYYFGRTVCFLAVGPLDPVFVNVFGPAVTTLLTTVMLVVVTFSMSTLSYESATSELRLRATRDPLTGVLNRYEFMRLADRLSKRDAALLVADLDGFKALNDGLGHAAGDHALIEFADVCSNAVGPHDLVGRLGGDEFALILTDGQRAEAVTATIRRRFQDGWPSGQGPTISFGIAPMDKKVSVKDTLIRADVALYRAKTAGRDRAVRYEQAG</sequence>
<evidence type="ECO:0000256" key="1">
    <source>
        <dbReference type="SAM" id="Phobius"/>
    </source>
</evidence>
<dbReference type="Proteomes" id="UP001556631">
    <property type="component" value="Unassembled WGS sequence"/>
</dbReference>
<protein>
    <submittedName>
        <fullName evidence="3">GGDEF domain-containing protein</fullName>
    </submittedName>
</protein>
<evidence type="ECO:0000313" key="4">
    <source>
        <dbReference type="Proteomes" id="UP001556631"/>
    </source>
</evidence>
<dbReference type="InterPro" id="IPR050469">
    <property type="entry name" value="Diguanylate_Cyclase"/>
</dbReference>
<feature type="transmembrane region" description="Helical" evidence="1">
    <location>
        <begin position="89"/>
        <end position="108"/>
    </location>
</feature>
<dbReference type="InterPro" id="IPR043128">
    <property type="entry name" value="Rev_trsase/Diguanyl_cyclase"/>
</dbReference>
<feature type="transmembrane region" description="Helical" evidence="1">
    <location>
        <begin position="65"/>
        <end position="82"/>
    </location>
</feature>
<dbReference type="PANTHER" id="PTHR45138">
    <property type="entry name" value="REGULATORY COMPONENTS OF SENSORY TRANSDUCTION SYSTEM"/>
    <property type="match status" value="1"/>
</dbReference>
<dbReference type="InterPro" id="IPR029787">
    <property type="entry name" value="Nucleotide_cyclase"/>
</dbReference>
<keyword evidence="4" id="KW-1185">Reference proteome</keyword>
<keyword evidence="1" id="KW-1133">Transmembrane helix</keyword>